<sequence length="540" mass="62060">MAYENDDESKITNIALGKNYTIKTPYSADTYFGNIESYYPDDTGNKLTDGVYGGTDFLNNAFIGRLWQGSRTIILDLEQISTIHEISLNTLQDIAVGIYFPGSIAFSISHNGKAWENLAIVKTAVPTTEPGPLTQKFTVTDINKEARYVQLNVSVETWLFMDELEVWGTADTSGDHVRPSPNGPKGDRGYPIKGSKQVGGINNMVLIYTGEWQYQPADWISFNKEDFKPYVSYVDENMVRQDYMFDGFLFLPYGPLLDGANYGTVGKPTNKSHFEHFLDRLFRDDYELGALNEAVKEAKAVLPNRNYKAKVVIAIPYPRTDQSDFGDVDGDGISENLNVMQIGEEAALQNRMKVVKWYVDEVYRRWNEAAYDELELVGFYWYNEYVALQLSNREEELLQWTGDYVRSKGVKFQWIPYYFARGWNDWKRIGFDSALMQPNFMFHEGSTPERLNAIAEAARENGMGIEIEMNDSVLINQYFRDKYYAYLDKGKEFHYMVQSYSGFYQQVKTLLKAAKSSDPAAREVYDQTYKYLKGTYKPKR</sequence>
<protein>
    <submittedName>
        <fullName evidence="2">Glycerophosphoryl diester phosphodiesterase</fullName>
    </submittedName>
</protein>
<dbReference type="Proteomes" id="UP000244338">
    <property type="component" value="Unassembled WGS sequence"/>
</dbReference>
<accession>A0A2R6Y3W5</accession>
<dbReference type="Pfam" id="PF16147">
    <property type="entry name" value="DUF4855"/>
    <property type="match status" value="1"/>
</dbReference>
<dbReference type="SUPFAM" id="SSF49785">
    <property type="entry name" value="Galactose-binding domain-like"/>
    <property type="match status" value="1"/>
</dbReference>
<evidence type="ECO:0000313" key="3">
    <source>
        <dbReference type="Proteomes" id="UP000244338"/>
    </source>
</evidence>
<dbReference type="AlphaFoldDB" id="A0A2R6Y3W5"/>
<proteinExistence type="predicted"/>
<gene>
    <name evidence="2" type="ORF">BSOLF_1658</name>
</gene>
<dbReference type="InterPro" id="IPR032329">
    <property type="entry name" value="DUF4855"/>
</dbReference>
<name>A0A2R6Y3W5_9BACL</name>
<dbReference type="Gene3D" id="2.60.120.260">
    <property type="entry name" value="Galactose-binding domain-like"/>
    <property type="match status" value="1"/>
</dbReference>
<dbReference type="EMBL" id="PEBX01000008">
    <property type="protein sequence ID" value="PTQ57342.1"/>
    <property type="molecule type" value="Genomic_DNA"/>
</dbReference>
<feature type="region of interest" description="Disordered" evidence="1">
    <location>
        <begin position="172"/>
        <end position="193"/>
    </location>
</feature>
<dbReference type="InterPro" id="IPR008979">
    <property type="entry name" value="Galactose-bd-like_sf"/>
</dbReference>
<reference evidence="3" key="1">
    <citation type="journal article" date="2018" name="Sci. Rep.">
        <title>Lignite coal burning seam in the remote Altai Mountains harbors a hydrogen-driven thermophilic microbial community.</title>
        <authorList>
            <person name="Kadnikov V.V."/>
            <person name="Mardanov A.V."/>
            <person name="Ivasenko D.A."/>
            <person name="Antsiferov D.V."/>
            <person name="Beletsky A.V."/>
            <person name="Karnachuk O.V."/>
            <person name="Ravin N.V."/>
        </authorList>
    </citation>
    <scope>NUCLEOTIDE SEQUENCE [LARGE SCALE GENOMIC DNA]</scope>
</reference>
<organism evidence="2 3">
    <name type="scientific">Candidatus Carbonibacillus altaicus</name>
    <dbReference type="NCBI Taxonomy" id="2163959"/>
    <lineage>
        <taxon>Bacteria</taxon>
        <taxon>Bacillati</taxon>
        <taxon>Bacillota</taxon>
        <taxon>Bacilli</taxon>
        <taxon>Bacillales</taxon>
        <taxon>Candidatus Carbonibacillus</taxon>
    </lineage>
</organism>
<comment type="caution">
    <text evidence="2">The sequence shown here is derived from an EMBL/GenBank/DDBJ whole genome shotgun (WGS) entry which is preliminary data.</text>
</comment>
<evidence type="ECO:0000313" key="2">
    <source>
        <dbReference type="EMBL" id="PTQ57342.1"/>
    </source>
</evidence>
<evidence type="ECO:0000256" key="1">
    <source>
        <dbReference type="SAM" id="MobiDB-lite"/>
    </source>
</evidence>